<dbReference type="VEuPathDB" id="PlasmoDB:PY04779"/>
<evidence type="ECO:0000313" key="12">
    <source>
        <dbReference type="EMBL" id="CDU16249.1"/>
    </source>
</evidence>
<dbReference type="PANTHER" id="PTHR20863">
    <property type="entry name" value="ACYL CARRIER PROTEIN"/>
    <property type="match status" value="1"/>
</dbReference>
<evidence type="ECO:0000256" key="5">
    <source>
        <dbReference type="ARBA" id="ARBA00022553"/>
    </source>
</evidence>
<dbReference type="OrthoDB" id="448946at2759"/>
<keyword evidence="3 9" id="KW-0596">Phosphopantetheine</keyword>
<comment type="function">
    <text evidence="9">Carrier of the growing fatty acid chain in fatty acid biosynthesis.</text>
</comment>
<evidence type="ECO:0000256" key="4">
    <source>
        <dbReference type="ARBA" id="ARBA00022516"/>
    </source>
</evidence>
<evidence type="ECO:0000313" key="14">
    <source>
        <dbReference type="Proteomes" id="UP000072874"/>
    </source>
</evidence>
<dbReference type="FunFam" id="1.10.1200.10:FF:000003">
    <property type="entry name" value="Acyl carrier protein"/>
    <property type="match status" value="1"/>
</dbReference>
<sequence length="139" mass="16113">MLFRKMKIILLSIFFLYYVNAFKNMNNHAPLQIASRRNEKTSFRNNDSFMEKKKSRTSLNSTFDEIKGIISKQLSVEEDKIQLNSSFTKDLGADSLDQVELIMALEEHFKITISDQDALKINTVEEAIDFIEKNKKPDA</sequence>
<dbReference type="VEuPathDB" id="PlasmoDB:Py17XNL_000303636"/>
<dbReference type="GO" id="GO:0000035">
    <property type="term" value="F:acyl binding"/>
    <property type="evidence" value="ECO:0007669"/>
    <property type="project" value="TreeGrafter"/>
</dbReference>
<comment type="pathway">
    <text evidence="1">Lipid metabolism; fatty acid biosynthesis.</text>
</comment>
<dbReference type="InterPro" id="IPR003231">
    <property type="entry name" value="ACP"/>
</dbReference>
<evidence type="ECO:0000313" key="13">
    <source>
        <dbReference type="EMBL" id="VTZ72456.1"/>
    </source>
</evidence>
<evidence type="ECO:0000256" key="8">
    <source>
        <dbReference type="ARBA" id="ARBA00023160"/>
    </source>
</evidence>
<evidence type="ECO:0000256" key="6">
    <source>
        <dbReference type="ARBA" id="ARBA00022832"/>
    </source>
</evidence>
<dbReference type="NCBIfam" id="NF002148">
    <property type="entry name" value="PRK00982.1-2"/>
    <property type="match status" value="1"/>
</dbReference>
<dbReference type="OMA" id="EHFKITI"/>
<name>A0A078K3Y4_PLAYE</name>
<dbReference type="PANTHER" id="PTHR20863:SF76">
    <property type="entry name" value="CARRIER DOMAIN-CONTAINING PROTEIN"/>
    <property type="match status" value="1"/>
</dbReference>
<keyword evidence="8 9" id="KW-0275">Fatty acid biosynthesis</keyword>
<dbReference type="HAMAP" id="MF_01217">
    <property type="entry name" value="Acyl_carrier"/>
    <property type="match status" value="1"/>
</dbReference>
<dbReference type="GeneID" id="3790462"/>
<evidence type="ECO:0000256" key="3">
    <source>
        <dbReference type="ARBA" id="ARBA00022450"/>
    </source>
</evidence>
<evidence type="ECO:0000313" key="15">
    <source>
        <dbReference type="Proteomes" id="UP000072904"/>
    </source>
</evidence>
<proteinExistence type="inferred from homology"/>
<dbReference type="AlphaFoldDB" id="A0A078K3Y4"/>
<dbReference type="VEuPathDB" id="PlasmoDB:PY17X_0306200"/>
<feature type="chain" id="PRO_5014502074" description="Acyl carrier protein" evidence="10">
    <location>
        <begin position="22"/>
        <end position="139"/>
    </location>
</feature>
<gene>
    <name evidence="13" type="ORF">PY17X_0306200</name>
    <name evidence="12" type="ORF">PYYM_0306500</name>
</gene>
<keyword evidence="4 9" id="KW-0444">Lipid biosynthesis</keyword>
<dbReference type="Pfam" id="PF00550">
    <property type="entry name" value="PP-binding"/>
    <property type="match status" value="1"/>
</dbReference>
<keyword evidence="7" id="KW-0443">Lipid metabolism</keyword>
<evidence type="ECO:0000259" key="11">
    <source>
        <dbReference type="PROSITE" id="PS50075"/>
    </source>
</evidence>
<reference evidence="12" key="2">
    <citation type="submission" date="2014-05" db="EMBL/GenBank/DDBJ databases">
        <authorList>
            <person name="Aslett A.Martin."/>
            <person name="De Silva Nishadi"/>
        </authorList>
    </citation>
    <scope>NUCLEOTIDE SEQUENCE</scope>
    <source>
        <strain evidence="12">YM</strain>
    </source>
</reference>
<dbReference type="InterPro" id="IPR036736">
    <property type="entry name" value="ACP-like_sf"/>
</dbReference>
<dbReference type="EMBL" id="LK934631">
    <property type="protein sequence ID" value="CDU16249.1"/>
    <property type="molecule type" value="Genomic_DNA"/>
</dbReference>
<keyword evidence="6" id="KW-0276">Fatty acid metabolism</keyword>
<keyword evidence="5" id="KW-0597">Phosphoprotein</keyword>
<evidence type="ECO:0000256" key="1">
    <source>
        <dbReference type="ARBA" id="ARBA00005194"/>
    </source>
</evidence>
<dbReference type="KEGG" id="pyo:PY17X_0306200"/>
<dbReference type="VEuPathDB" id="PlasmoDB:PYYM_0306500"/>
<dbReference type="InterPro" id="IPR006162">
    <property type="entry name" value="Ppantetheine_attach_site"/>
</dbReference>
<dbReference type="EMBL" id="LM993657">
    <property type="protein sequence ID" value="VTZ72456.1"/>
    <property type="molecule type" value="Genomic_DNA"/>
</dbReference>
<evidence type="ECO:0000256" key="9">
    <source>
        <dbReference type="RuleBase" id="RU000722"/>
    </source>
</evidence>
<evidence type="ECO:0000256" key="7">
    <source>
        <dbReference type="ARBA" id="ARBA00023098"/>
    </source>
</evidence>
<accession>A0A078K3Y4</accession>
<dbReference type="RefSeq" id="XP_022811443.1">
    <property type="nucleotide sequence ID" value="XM_022954945.1"/>
</dbReference>
<comment type="similarity">
    <text evidence="2">Belongs to the acyl carrier protein (ACP) family.</text>
</comment>
<dbReference type="PROSITE" id="PS00012">
    <property type="entry name" value="PHOSPHOPANTETHEINE"/>
    <property type="match status" value="1"/>
</dbReference>
<evidence type="ECO:0000256" key="2">
    <source>
        <dbReference type="ARBA" id="ARBA00010930"/>
    </source>
</evidence>
<feature type="signal peptide" evidence="10">
    <location>
        <begin position="1"/>
        <end position="21"/>
    </location>
</feature>
<dbReference type="Gene3D" id="1.10.1200.10">
    <property type="entry name" value="ACP-like"/>
    <property type="match status" value="1"/>
</dbReference>
<dbReference type="PROSITE" id="PS50075">
    <property type="entry name" value="CARRIER"/>
    <property type="match status" value="1"/>
</dbReference>
<reference evidence="13" key="3">
    <citation type="submission" date="2014-05" db="EMBL/GenBank/DDBJ databases">
        <authorList>
            <person name="Aslett M.A."/>
            <person name="De Silva N."/>
        </authorList>
    </citation>
    <scope>NUCLEOTIDE SEQUENCE</scope>
    <source>
        <strain evidence="13">17X</strain>
    </source>
</reference>
<reference evidence="14 15" key="1">
    <citation type="journal article" date="2014" name="BMC Biol.">
        <title>A comprehensive evaluation of rodent malaria parasite genomes and gene expression.</title>
        <authorList>
            <person name="Otto T.D."/>
            <person name="Bohme U."/>
            <person name="Jackson A.P."/>
            <person name="Hunt M."/>
            <person name="Franke-Fayard B."/>
            <person name="Hoeijmakers W.A."/>
            <person name="Religa A.A."/>
            <person name="Robertson L."/>
            <person name="Sanders M."/>
            <person name="Ogun S.A."/>
            <person name="Cunningham D."/>
            <person name="Erhart A."/>
            <person name="Billker O."/>
            <person name="Khan S.M."/>
            <person name="Stunnenberg H.G."/>
            <person name="Langhorne J."/>
            <person name="Holder A.A."/>
            <person name="Waters A.P."/>
            <person name="Newbold C.I."/>
            <person name="Pain A."/>
            <person name="Berriman M."/>
            <person name="Janse C.J."/>
        </authorList>
    </citation>
    <scope>NUCLEOTIDE SEQUENCE [LARGE SCALE GENOMIC DNA]</scope>
    <source>
        <strain evidence="13 14">17X</strain>
        <strain evidence="12 15">YM</strain>
    </source>
</reference>
<dbReference type="GO" id="GO:0005739">
    <property type="term" value="C:mitochondrion"/>
    <property type="evidence" value="ECO:0007669"/>
    <property type="project" value="UniProtKB-ARBA"/>
</dbReference>
<feature type="domain" description="Carrier" evidence="11">
    <location>
        <begin position="60"/>
        <end position="135"/>
    </location>
</feature>
<dbReference type="SUPFAM" id="SSF47336">
    <property type="entry name" value="ACP-like"/>
    <property type="match status" value="1"/>
</dbReference>
<dbReference type="Proteomes" id="UP000072904">
    <property type="component" value="Chromosome 3"/>
</dbReference>
<dbReference type="Proteomes" id="UP000072874">
    <property type="component" value="Chromosome 3"/>
</dbReference>
<organism evidence="13 14">
    <name type="scientific">Plasmodium yoelii</name>
    <dbReference type="NCBI Taxonomy" id="5861"/>
    <lineage>
        <taxon>Eukaryota</taxon>
        <taxon>Sar</taxon>
        <taxon>Alveolata</taxon>
        <taxon>Apicomplexa</taxon>
        <taxon>Aconoidasida</taxon>
        <taxon>Haemosporida</taxon>
        <taxon>Plasmodiidae</taxon>
        <taxon>Plasmodium</taxon>
        <taxon>Plasmodium (Vinckeia)</taxon>
    </lineage>
</organism>
<dbReference type="InterPro" id="IPR009081">
    <property type="entry name" value="PP-bd_ACP"/>
</dbReference>
<evidence type="ECO:0000256" key="10">
    <source>
        <dbReference type="SAM" id="SignalP"/>
    </source>
</evidence>
<dbReference type="GO" id="GO:0000036">
    <property type="term" value="F:acyl carrier activity"/>
    <property type="evidence" value="ECO:0007669"/>
    <property type="project" value="TreeGrafter"/>
</dbReference>
<dbReference type="NCBIfam" id="TIGR00517">
    <property type="entry name" value="acyl_carrier"/>
    <property type="match status" value="1"/>
</dbReference>
<dbReference type="NCBIfam" id="NF002150">
    <property type="entry name" value="PRK00982.1-4"/>
    <property type="match status" value="1"/>
</dbReference>
<keyword evidence="10" id="KW-0732">Signal</keyword>
<reference evidence="13" key="4">
    <citation type="submission" date="2019-05" db="EMBL/GenBank/DDBJ databases">
        <authorList>
            <consortium name="Pathogen Informatics"/>
        </authorList>
    </citation>
    <scope>NUCLEOTIDE SEQUENCE</scope>
    <source>
        <strain evidence="13">17X</strain>
    </source>
</reference>
<protein>
    <recommendedName>
        <fullName evidence="9">Acyl carrier protein</fullName>
    </recommendedName>
</protein>